<evidence type="ECO:0000313" key="2">
    <source>
        <dbReference type="EMBL" id="BCS21401.1"/>
    </source>
</evidence>
<evidence type="ECO:0000256" key="1">
    <source>
        <dbReference type="SAM" id="MobiDB-lite"/>
    </source>
</evidence>
<dbReference type="AlphaFoldDB" id="A0A7R8AJQ6"/>
<dbReference type="RefSeq" id="XP_041553595.1">
    <property type="nucleotide sequence ID" value="XM_041700629.1"/>
</dbReference>
<dbReference type="InterPro" id="IPR046591">
    <property type="entry name" value="DUF6649"/>
</dbReference>
<gene>
    <name evidence="2" type="ORF">APUU_21833S</name>
</gene>
<dbReference type="OrthoDB" id="5345504at2759"/>
<dbReference type="GeneID" id="64971406"/>
<accession>A0A7R8AJQ6</accession>
<dbReference type="Pfam" id="PF20354">
    <property type="entry name" value="DUF6649"/>
    <property type="match status" value="1"/>
</dbReference>
<protein>
    <submittedName>
        <fullName evidence="2">Uncharacterized protein</fullName>
    </submittedName>
</protein>
<dbReference type="EMBL" id="AP024444">
    <property type="protein sequence ID" value="BCS21401.1"/>
    <property type="molecule type" value="Genomic_DNA"/>
</dbReference>
<feature type="region of interest" description="Disordered" evidence="1">
    <location>
        <begin position="1"/>
        <end position="24"/>
    </location>
</feature>
<name>A0A7R8AJQ6_9EURO</name>
<dbReference type="Proteomes" id="UP000654913">
    <property type="component" value="Chromosome 2"/>
</dbReference>
<keyword evidence="3" id="KW-1185">Reference proteome</keyword>
<feature type="region of interest" description="Disordered" evidence="1">
    <location>
        <begin position="162"/>
        <end position="191"/>
    </location>
</feature>
<reference evidence="2" key="1">
    <citation type="submission" date="2021-01" db="EMBL/GenBank/DDBJ databases">
        <authorList>
            <consortium name="Aspergillus puulaauensis MK2 genome sequencing consortium"/>
            <person name="Kazuki M."/>
            <person name="Futagami T."/>
        </authorList>
    </citation>
    <scope>NUCLEOTIDE SEQUENCE</scope>
    <source>
        <strain evidence="2">MK2</strain>
    </source>
</reference>
<evidence type="ECO:0000313" key="3">
    <source>
        <dbReference type="Proteomes" id="UP000654913"/>
    </source>
</evidence>
<reference evidence="2" key="2">
    <citation type="submission" date="2021-02" db="EMBL/GenBank/DDBJ databases">
        <title>Aspergillus puulaauensis MK2 genome sequence.</title>
        <authorList>
            <person name="Futagami T."/>
            <person name="Mori K."/>
            <person name="Kadooka C."/>
            <person name="Tanaka T."/>
        </authorList>
    </citation>
    <scope>NUCLEOTIDE SEQUENCE</scope>
    <source>
        <strain evidence="2">MK2</strain>
    </source>
</reference>
<dbReference type="KEGG" id="apuu:APUU_21833S"/>
<sequence length="191" mass="21382">MAHQFNITVHGRKRPADGGLDDQPLAKKFGRLKIESLGVPRLPGSLEAKDVPQPHHPGDAMMLDDTNTTVYIHDLEQELAETEALDQAVTILPGLEDKLPMTKLLVENNKPQCRELVVYKEPESLTVPKDKDQVRRALMETRERARLGQRAHLSDMGWIQGPRCIDQNPGHVRSLQKNGSQGDKMDIDTEG</sequence>
<proteinExistence type="predicted"/>
<organism evidence="2 3">
    <name type="scientific">Aspergillus puulaauensis</name>
    <dbReference type="NCBI Taxonomy" id="1220207"/>
    <lineage>
        <taxon>Eukaryota</taxon>
        <taxon>Fungi</taxon>
        <taxon>Dikarya</taxon>
        <taxon>Ascomycota</taxon>
        <taxon>Pezizomycotina</taxon>
        <taxon>Eurotiomycetes</taxon>
        <taxon>Eurotiomycetidae</taxon>
        <taxon>Eurotiales</taxon>
        <taxon>Aspergillaceae</taxon>
        <taxon>Aspergillus</taxon>
    </lineage>
</organism>